<evidence type="ECO:0000313" key="6">
    <source>
        <dbReference type="EMBL" id="QSB42253.1"/>
    </source>
</evidence>
<dbReference type="EMBL" id="CP070506">
    <property type="protein sequence ID" value="QSB42253.1"/>
    <property type="molecule type" value="Genomic_DNA"/>
</dbReference>
<dbReference type="PROSITE" id="PS00703">
    <property type="entry name" value="OKR_DC_1"/>
    <property type="match status" value="1"/>
</dbReference>
<keyword evidence="4" id="KW-0456">Lyase</keyword>
<dbReference type="InterPro" id="IPR008286">
    <property type="entry name" value="Prn/Lys/Arg_de-COase_C"/>
</dbReference>
<evidence type="ECO:0000256" key="2">
    <source>
        <dbReference type="ARBA" id="ARBA00022793"/>
    </source>
</evidence>
<evidence type="ECO:0000313" key="7">
    <source>
        <dbReference type="Proteomes" id="UP000663249"/>
    </source>
</evidence>
<proteinExistence type="inferred from homology"/>
<evidence type="ECO:0000256" key="1">
    <source>
        <dbReference type="ARBA" id="ARBA00010671"/>
    </source>
</evidence>
<dbReference type="Proteomes" id="UP000663249">
    <property type="component" value="Chromosome"/>
</dbReference>
<name>A0ABX7K4G8_9PSED</name>
<organism evidence="6 7">
    <name type="scientific">Pseudomonas hygromyciniae</name>
    <dbReference type="NCBI Taxonomy" id="2812000"/>
    <lineage>
        <taxon>Bacteria</taxon>
        <taxon>Pseudomonadati</taxon>
        <taxon>Pseudomonadota</taxon>
        <taxon>Gammaproteobacteria</taxon>
        <taxon>Pseudomonadales</taxon>
        <taxon>Pseudomonadaceae</taxon>
        <taxon>Pseudomonas</taxon>
    </lineage>
</organism>
<dbReference type="SUPFAM" id="SSF53383">
    <property type="entry name" value="PLP-dependent transferases"/>
    <property type="match status" value="1"/>
</dbReference>
<reference evidence="6 7" key="1">
    <citation type="submission" date="2021-02" db="EMBL/GenBank/DDBJ databases">
        <title>Genomic and phenotypic characterization of Pseudomonas hygromyciniae, a novel bacterial species discovered from a commercially purchased antibiotic vial.</title>
        <authorList>
            <person name="Turner T.L."/>
            <person name="Mitra S.D."/>
            <person name="Kochan T.J."/>
            <person name="Pincus N.B."/>
            <person name="Lebrun-Corbin M."/>
            <person name="Cheung B."/>
            <person name="Gatesy S.W."/>
            <person name="Afzal T."/>
            <person name="Ozer E.A."/>
            <person name="Hauser A.R."/>
        </authorList>
    </citation>
    <scope>NUCLEOTIDE SEQUENCE [LARGE SCALE GENOMIC DNA]</scope>
    <source>
        <strain evidence="6 7">SDM007</strain>
    </source>
</reference>
<gene>
    <name evidence="6" type="ORF">JTY93_07180</name>
</gene>
<sequence length="709" mass="77436">MQIRIVCSATVHLEERPGVVVAAFAGSHDLLGAGALVLSVEDASIARVIDCVEKWQIPLFVIHHDGQEQCSPALAKLQPTLLQAPLSEHAANRIIDAARGFESRALPAFSSAIAQFVSKKRPTFACPGHQGGQCLDLHPAGVRFKQLVGAEVFSVDVPHAAPELGDVLSHEGPIKQAEELAAKVFNADETYFVLNGTSTANKIVTSALLTEGDLVLMDRNNHKSVYLGALVQSGARAVYLDNFRDDCGVLGGYRKGALQEDQLRARASKIDEAKARQARPFRLAIVQHATCDGVVVDAGGLLERIGHLCDYVLFDCAWLGYEPFVDLLAHRSPLHIPLLPDAPGIIVTQSVHKQMSGFSQTSQIHKKDRHIQSQQRYCSSRVFNSAFMLHSSTSPFYPLFMSLEVNAAIHADGHGQRLWSGAVSMANEFRRQVDQHCTVIKPYYGNRTPSYDLVSQVYTQEFCPVSRDANPIERGLHYLDPCKVMFTTRANEDAIADGYVSIPASIVTCYLREMNFTPEKSDFYNFTLLVSPSSDATQLTRLMHSLEQLERALAQGDWVSDVLPSLASSGQGYANISLRELCCVINHLFQHHQIQQLQSNIFSSVAATQAVLTPYAANQAFVRGRSRLIDIADAVGCVAAEGVIPYPPGVMCIAPGECWNSALVGYLLAVQALANLYPDLAPHIQGVHYGQHDDGTLALQVHVLDDLSV</sequence>
<dbReference type="PANTHER" id="PTHR45229:SF3">
    <property type="entry name" value="BIODEGRADATIVE ARGININE DECARBOXYLASE"/>
    <property type="match status" value="1"/>
</dbReference>
<dbReference type="InterPro" id="IPR015424">
    <property type="entry name" value="PyrdxlP-dep_Trfase"/>
</dbReference>
<evidence type="ECO:0000256" key="3">
    <source>
        <dbReference type="ARBA" id="ARBA00022898"/>
    </source>
</evidence>
<evidence type="ECO:0000259" key="5">
    <source>
        <dbReference type="PROSITE" id="PS00703"/>
    </source>
</evidence>
<dbReference type="InterPro" id="IPR015421">
    <property type="entry name" value="PyrdxlP-dep_Trfase_major"/>
</dbReference>
<protein>
    <submittedName>
        <fullName evidence="6">Ornithine decarboxylase</fullName>
    </submittedName>
</protein>
<dbReference type="PANTHER" id="PTHR45229">
    <property type="entry name" value="CONSTITUTIVE ORNITHINE DECARBOXYLASE"/>
    <property type="match status" value="1"/>
</dbReference>
<dbReference type="Gene3D" id="3.90.100.10">
    <property type="entry name" value="Orn/Lys/Arg decarboxylase, C-terminal domain"/>
    <property type="match status" value="1"/>
</dbReference>
<dbReference type="SUPFAM" id="SSF55904">
    <property type="entry name" value="Ornithine decarboxylase C-terminal domain"/>
    <property type="match status" value="1"/>
</dbReference>
<dbReference type="InterPro" id="IPR000310">
    <property type="entry name" value="Orn/Lys/Arg_deCO2ase_major_dom"/>
</dbReference>
<dbReference type="InterPro" id="IPR015422">
    <property type="entry name" value="PyrdxlP-dep_Trfase_small"/>
</dbReference>
<accession>A0ABX7K4G8</accession>
<keyword evidence="2" id="KW-0210">Decarboxylase</keyword>
<dbReference type="InterPro" id="IPR036633">
    <property type="entry name" value="Prn/Lys/Arg_de-COase_C_sf"/>
</dbReference>
<feature type="domain" description="Orn/Lys/Arg decarboxylases family 1 pyridoxal-P attachment site" evidence="5">
    <location>
        <begin position="348"/>
        <end position="362"/>
    </location>
</feature>
<dbReference type="Pfam" id="PF03711">
    <property type="entry name" value="OKR_DC_1_C"/>
    <property type="match status" value="1"/>
</dbReference>
<dbReference type="Gene3D" id="3.90.1150.10">
    <property type="entry name" value="Aspartate Aminotransferase, domain 1"/>
    <property type="match status" value="1"/>
</dbReference>
<dbReference type="InterPro" id="IPR011193">
    <property type="entry name" value="Orn/lys/arg_de-COase"/>
</dbReference>
<comment type="similarity">
    <text evidence="1">Belongs to the Orn/Lys/Arg decarboxylase class-I family.</text>
</comment>
<keyword evidence="3" id="KW-0663">Pyridoxal phosphate</keyword>
<dbReference type="Pfam" id="PF01276">
    <property type="entry name" value="OKR_DC_1"/>
    <property type="match status" value="1"/>
</dbReference>
<evidence type="ECO:0000256" key="4">
    <source>
        <dbReference type="ARBA" id="ARBA00023239"/>
    </source>
</evidence>
<dbReference type="Gene3D" id="3.40.640.10">
    <property type="entry name" value="Type I PLP-dependent aspartate aminotransferase-like (Major domain)"/>
    <property type="match status" value="1"/>
</dbReference>
<keyword evidence="7" id="KW-1185">Reference proteome</keyword>